<organism evidence="1 2">
    <name type="scientific">Pangasius djambal</name>
    <dbReference type="NCBI Taxonomy" id="1691987"/>
    <lineage>
        <taxon>Eukaryota</taxon>
        <taxon>Metazoa</taxon>
        <taxon>Chordata</taxon>
        <taxon>Craniata</taxon>
        <taxon>Vertebrata</taxon>
        <taxon>Euteleostomi</taxon>
        <taxon>Actinopterygii</taxon>
        <taxon>Neopterygii</taxon>
        <taxon>Teleostei</taxon>
        <taxon>Ostariophysi</taxon>
        <taxon>Siluriformes</taxon>
        <taxon>Pangasiidae</taxon>
        <taxon>Pangasius</taxon>
    </lineage>
</organism>
<name>A0ACC5Z131_9TELE</name>
<reference evidence="1" key="1">
    <citation type="submission" date="2020-02" db="EMBL/GenBank/DDBJ databases">
        <title>Genome sequencing of the panga catfish, Pangasius djambal.</title>
        <authorList>
            <person name="Wen M."/>
            <person name="Zahm M."/>
            <person name="Roques C."/>
            <person name="Cabau C."/>
            <person name="Klopp C."/>
            <person name="Donnadieu C."/>
            <person name="Jouanno E."/>
            <person name="Avarre J.-C."/>
            <person name="Campet M."/>
            <person name="Ha T."/>
            <person name="Dugue R."/>
            <person name="Lampietro C."/>
            <person name="Louis A."/>
            <person name="Herpin A."/>
            <person name="Echchiki A."/>
            <person name="Berthelot C."/>
            <person name="Parey E."/>
            <person name="Roest-Crollius H."/>
            <person name="Braasch I."/>
            <person name="Postlethwait J.H."/>
            <person name="Bobe J."/>
            <person name="Montfort J."/>
            <person name="Bouchez O."/>
            <person name="Begum T."/>
            <person name="Schartl M."/>
            <person name="Gustiano R."/>
            <person name="Guiguen Y."/>
        </authorList>
    </citation>
    <scope>NUCLEOTIDE SEQUENCE</scope>
    <source>
        <strain evidence="1">Pdj_M5554</strain>
    </source>
</reference>
<sequence>MDSPDGESSGLALDPRGKESKLNGKVQSTEEAAVGRQFSEPGRFAYAALCGVSLGHLFPGSEQRSFREQYLEGLVQWLGLDESVMPVMQAFLAGLGCEGSDTFLSILQAEPLLSTGALPITQDLVSFSIQDGEYDARARVLIRHVSCLLRVCPQQLEDFEETLGERLRQGREESEEESSRRRKKERGRALRRYLLIGLATVGGGTVLGVTGGLAAPLVAAGAGAVLGAGGAAVLGSATGIAIMASLFGAAGAGLTGYKMNKRVGAIEEFEFLPLNSGKHLHVTVAVTGWLCSGKYSSFQAPWQSLGACGEQYCLKWESRYLLDLGSVLDTLWDGLVSIVAQEALKYTVLSGIVTALTWPASLLAVASVIDNPWGVCLSRSAEVGKHLAQVLRSRQQGKRPVSLIGFSLGARVIYFCLEELANDKGSEGVIEDVILLGAPVDGSEKTWERLSKVVAGKIVNGYCRGDWLLGFVYRSSSVQLSVAGLQPISSNNRRIINVDLSSVVKGHLDYMRQMDTILVAVGVPTKEGAGTTPDHSHSVMLSEGKLDTPEAQPVKENGQREENLIEASNKSEETNVKNESTETEGEEHSAGRAQENGWDIPDISDLLDSLSVSETEQKDSNFFTCTEGTEGIEGSDCQCTQEEEGESDTDSECISWEWDTKHWSTEHMITPHPKRTRCPTQDQAAKGKQPYSATLPTHSLHSPVTEHTMTAHMDSDEIKG</sequence>
<evidence type="ECO:0000313" key="1">
    <source>
        <dbReference type="EMBL" id="MCJ8741570.1"/>
    </source>
</evidence>
<protein>
    <submittedName>
        <fullName evidence="1">Uncharacterized protein</fullName>
    </submittedName>
</protein>
<dbReference type="Proteomes" id="UP000830395">
    <property type="component" value="Chromosome 16"/>
</dbReference>
<gene>
    <name evidence="1" type="ORF">PDJAM_G00072030</name>
</gene>
<proteinExistence type="predicted"/>
<evidence type="ECO:0000313" key="2">
    <source>
        <dbReference type="Proteomes" id="UP000830395"/>
    </source>
</evidence>
<keyword evidence="2" id="KW-1185">Reference proteome</keyword>
<accession>A0ACC5Z131</accession>
<comment type="caution">
    <text evidence="1">The sequence shown here is derived from an EMBL/GenBank/DDBJ whole genome shotgun (WGS) entry which is preliminary data.</text>
</comment>
<dbReference type="EMBL" id="CM040990">
    <property type="protein sequence ID" value="MCJ8741570.1"/>
    <property type="molecule type" value="Genomic_DNA"/>
</dbReference>